<evidence type="ECO:0000313" key="3">
    <source>
        <dbReference type="EMBL" id="GAY22525.1"/>
    </source>
</evidence>
<reference evidence="7" key="7">
    <citation type="submission" date="2020-08" db="EMBL/GenBank/DDBJ databases">
        <title>Complete genome sequence of Sphingobium barthaii strain KK22, a high-molecular-weight polycyclic aromatic hydrocarbon-degrading soil bacterium.</title>
        <authorList>
            <person name="Mori J.F."/>
            <person name="Kanaly R.A."/>
        </authorList>
    </citation>
    <scope>NUCLEOTIDE SEQUENCE [LARGE SCALE GENOMIC DNA]</scope>
    <source>
        <strain evidence="7">KK22</strain>
    </source>
</reference>
<dbReference type="EMBL" id="BEWI01000032">
    <property type="protein sequence ID" value="GAY22525.1"/>
    <property type="molecule type" value="Genomic_DNA"/>
</dbReference>
<reference evidence="5" key="8">
    <citation type="journal article" date="2021" name="Microbiol. Resour. Announc.">
        <title>Complete Genome Sequence of Sphingobium barthaii KK22, a High-Molecular-Weight Polycyclic Aromatic Hydrocarbon-Degrading Soil Bacterium.</title>
        <authorList>
            <person name="Mori J.F."/>
            <person name="Kanaly R.A."/>
        </authorList>
    </citation>
    <scope>NUCLEOTIDE SEQUENCE</scope>
    <source>
        <strain evidence="5">KK22</strain>
    </source>
</reference>
<evidence type="ECO:0000313" key="7">
    <source>
        <dbReference type="Proteomes" id="UP000593663"/>
    </source>
</evidence>
<dbReference type="Proteomes" id="UP000593663">
    <property type="component" value="Chromosome 1"/>
</dbReference>
<dbReference type="Pfam" id="PF05229">
    <property type="entry name" value="SCPU"/>
    <property type="match status" value="1"/>
</dbReference>
<evidence type="ECO:0000313" key="8">
    <source>
        <dbReference type="Proteomes" id="UP000628109"/>
    </source>
</evidence>
<dbReference type="RefSeq" id="WP_025547243.1">
    <property type="nucleotide sequence ID" value="NZ_BATN01000008.1"/>
</dbReference>
<name>A0A292ZIA2_SPHSA</name>
<feature type="domain" description="Spore coat protein U/FanG" evidence="2">
    <location>
        <begin position="27"/>
        <end position="154"/>
    </location>
</feature>
<evidence type="ECO:0000313" key="5">
    <source>
        <dbReference type="EMBL" id="QOT71787.1"/>
    </source>
</evidence>
<dbReference type="EMBL" id="BMDU01000002">
    <property type="protein sequence ID" value="GFZ84539.1"/>
    <property type="molecule type" value="Genomic_DNA"/>
</dbReference>
<proteinExistence type="predicted"/>
<dbReference type="EMBL" id="CP060035">
    <property type="protein sequence ID" value="QOT71787.1"/>
    <property type="molecule type" value="Genomic_DNA"/>
</dbReference>
<dbReference type="AlphaFoldDB" id="A0A292ZIA2"/>
<sequence length="157" mass="15530">MKAAGFVLAALAGMGLATPAWGCTLCSCSASTTGIGFGGYDPTSPAPKDAAGSVTLSCTGLVSLAGTIDIAISPGSSGDALARQMTQGGARLNYNLYTNASRTTVWGTGSSGTGTVTASLNGLLSFSQTVSVYGRIAAGQWPQAGAYADSLIVTISY</sequence>
<reference evidence="4" key="9">
    <citation type="submission" date="2024-05" db="EMBL/GenBank/DDBJ databases">
        <authorList>
            <person name="Sun Q."/>
            <person name="Sedlacek I."/>
        </authorList>
    </citation>
    <scope>NUCLEOTIDE SEQUENCE</scope>
    <source>
        <strain evidence="4">CCM 7327</strain>
    </source>
</reference>
<reference evidence="8" key="6">
    <citation type="journal article" date="2019" name="Int. J. Syst. Evol. Microbiol.">
        <title>The Global Catalogue of Microorganisms (GCM) 10K type strain sequencing project: providing services to taxonomists for standard genome sequencing and annotation.</title>
        <authorList>
            <consortium name="The Broad Institute Genomics Platform"/>
            <consortium name="The Broad Institute Genome Sequencing Center for Infectious Disease"/>
            <person name="Wu L."/>
            <person name="Ma J."/>
        </authorList>
    </citation>
    <scope>NUCLEOTIDE SEQUENCE [LARGE SCALE GENOMIC DNA]</scope>
    <source>
        <strain evidence="8">CCM 7327</strain>
    </source>
</reference>
<dbReference type="Proteomes" id="UP000221538">
    <property type="component" value="Unassembled WGS sequence"/>
</dbReference>
<dbReference type="SMART" id="SM00972">
    <property type="entry name" value="SCPU"/>
    <property type="match status" value="1"/>
</dbReference>
<accession>A0A292ZIA2</accession>
<keyword evidence="5" id="KW-0946">Virion</keyword>
<evidence type="ECO:0000259" key="2">
    <source>
        <dbReference type="Pfam" id="PF05229"/>
    </source>
</evidence>
<feature type="signal peptide" evidence="1">
    <location>
        <begin position="1"/>
        <end position="22"/>
    </location>
</feature>
<reference evidence="4" key="3">
    <citation type="journal article" date="2014" name="Int. J. Syst. Evol. Microbiol.">
        <title>Complete genome of a new Firmicutes species belonging to the dominant human colonic microbiota ('Ruminococcus bicirculans') reveals two chromosomes and a selective capacity to utilize plant glucans.</title>
        <authorList>
            <consortium name="NISC Comparative Sequencing Program"/>
            <person name="Wegmann U."/>
            <person name="Louis P."/>
            <person name="Goesmann A."/>
            <person name="Henrissat B."/>
            <person name="Duncan S.H."/>
            <person name="Flint H.J."/>
        </authorList>
    </citation>
    <scope>NUCLEOTIDE SEQUENCE</scope>
    <source>
        <strain evidence="4">CCM 7327</strain>
    </source>
</reference>
<gene>
    <name evidence="4" type="ORF">GCM10019071_11610</name>
    <name evidence="5" type="ORF">H5V43_00990</name>
    <name evidence="3" type="ORF">SFOMI_3082</name>
</gene>
<evidence type="ECO:0000256" key="1">
    <source>
        <dbReference type="SAM" id="SignalP"/>
    </source>
</evidence>
<dbReference type="InterPro" id="IPR053167">
    <property type="entry name" value="Spore_coat_component"/>
</dbReference>
<keyword evidence="1" id="KW-0732">Signal</keyword>
<dbReference type="PANTHER" id="PTHR37089:SF3">
    <property type="entry name" value="EXPORTED PROTEIN"/>
    <property type="match status" value="1"/>
</dbReference>
<evidence type="ECO:0000313" key="6">
    <source>
        <dbReference type="Proteomes" id="UP000221538"/>
    </source>
</evidence>
<reference evidence="3 6" key="1">
    <citation type="journal article" date="2013" name="Biodegradation">
        <title>Occurrence of 4-tert-butylphenol (4-t-BP) biodegradation in an aquatic sample caused by the presence of Spirodela polyrrhiza and isolation of a 4-t-BP-utilizing bacterium.</title>
        <authorList>
            <person name="Ogata Y."/>
            <person name="Toyama T."/>
            <person name="Yu N."/>
            <person name="Wang X."/>
            <person name="Sei K."/>
            <person name="Ike M."/>
        </authorList>
    </citation>
    <scope>NUCLEOTIDE SEQUENCE [LARGE SCALE GENOMIC DNA]</scope>
    <source>
        <strain evidence="3 6">OMI</strain>
    </source>
</reference>
<reference evidence="3 6" key="2">
    <citation type="journal article" date="2013" name="Environ. Sci. Technol.">
        <title>The 4-tert-butylphenol-utilizing bacterium Sphingobium fuliginis OMI can degrade bisphenols via phenolic ring hydroxylation and meta-cleavage pathway.</title>
        <authorList>
            <person name="Ogata Y."/>
            <person name="Goda S."/>
            <person name="Toyama T."/>
            <person name="Sei K."/>
            <person name="Ike M."/>
        </authorList>
    </citation>
    <scope>NUCLEOTIDE SEQUENCE [LARGE SCALE GENOMIC DNA]</scope>
    <source>
        <strain evidence="3 6">OMI</strain>
    </source>
</reference>
<dbReference type="PANTHER" id="PTHR37089">
    <property type="entry name" value="PROTEIN U-RELATED"/>
    <property type="match status" value="1"/>
</dbReference>
<keyword evidence="8" id="KW-1185">Reference proteome</keyword>
<reference evidence="3" key="4">
    <citation type="submission" date="2017-10" db="EMBL/GenBank/DDBJ databases">
        <title>Bioaugmenting a lab-scale membrane bioreactor with Sphingobium fuliginis OMI to degrade 4-tert-butylphenol.</title>
        <authorList>
            <person name="Takada K."/>
            <person name="Shiba T."/>
            <person name="Soda S."/>
            <person name="Inoue D."/>
            <person name="Miyake M."/>
            <person name="Eguchi M."/>
            <person name="Ike M."/>
        </authorList>
    </citation>
    <scope>NUCLEOTIDE SEQUENCE</scope>
    <source>
        <strain evidence="3">OMI</strain>
    </source>
</reference>
<dbReference type="Proteomes" id="UP000628109">
    <property type="component" value="Unassembled WGS sequence"/>
</dbReference>
<dbReference type="PROSITE" id="PS51257">
    <property type="entry name" value="PROKAR_LIPOPROTEIN"/>
    <property type="match status" value="1"/>
</dbReference>
<reference evidence="3" key="5">
    <citation type="submission" date="2017-10" db="EMBL/GenBank/DDBJ databases">
        <authorList>
            <person name="Banno H."/>
            <person name="Chua N.-H."/>
        </authorList>
    </citation>
    <scope>NUCLEOTIDE SEQUENCE</scope>
    <source>
        <strain evidence="3">OMI</strain>
    </source>
</reference>
<protein>
    <submittedName>
        <fullName evidence="3">Sigma-fimbriae tip adhesin</fullName>
    </submittedName>
    <submittedName>
        <fullName evidence="5">Spore coat protein U domain-containing protein</fullName>
    </submittedName>
</protein>
<feature type="chain" id="PRO_5044572709" evidence="1">
    <location>
        <begin position="23"/>
        <end position="157"/>
    </location>
</feature>
<dbReference type="KEGG" id="sbar:H5V43_00990"/>
<evidence type="ECO:0000313" key="4">
    <source>
        <dbReference type="EMBL" id="GFZ84539.1"/>
    </source>
</evidence>
<dbReference type="InterPro" id="IPR007893">
    <property type="entry name" value="Spore_coat_U/FanG"/>
</dbReference>
<keyword evidence="5" id="KW-0167">Capsid protein</keyword>
<organism evidence="3 6">
    <name type="scientific">Sphingobium fuliginis (strain ATCC 27551)</name>
    <dbReference type="NCBI Taxonomy" id="336203"/>
    <lineage>
        <taxon>Bacteria</taxon>
        <taxon>Pseudomonadati</taxon>
        <taxon>Pseudomonadota</taxon>
        <taxon>Alphaproteobacteria</taxon>
        <taxon>Sphingomonadales</taxon>
        <taxon>Sphingomonadaceae</taxon>
        <taxon>Sphingobium</taxon>
    </lineage>
</organism>